<evidence type="ECO:0000256" key="5">
    <source>
        <dbReference type="ARBA" id="ARBA00022475"/>
    </source>
</evidence>
<feature type="transmembrane region" description="Helical" evidence="10">
    <location>
        <begin position="189"/>
        <end position="207"/>
    </location>
</feature>
<feature type="transmembrane region" description="Helical" evidence="10">
    <location>
        <begin position="384"/>
        <end position="406"/>
    </location>
</feature>
<feature type="transmembrane region" description="Helical" evidence="10">
    <location>
        <begin position="228"/>
        <end position="253"/>
    </location>
</feature>
<dbReference type="PANTHER" id="PTHR43823">
    <property type="entry name" value="SPORULATION PROTEIN YKVU"/>
    <property type="match status" value="1"/>
</dbReference>
<proteinExistence type="inferred from homology"/>
<name>A0A7X3SKV6_9FIRM</name>
<comment type="similarity">
    <text evidence="2">Belongs to the multi antimicrobial extrusion (MATE) (TC 2.A.66.1) family. MepA subfamily.</text>
</comment>
<feature type="transmembrane region" description="Helical" evidence="10">
    <location>
        <begin position="131"/>
        <end position="152"/>
    </location>
</feature>
<protein>
    <recommendedName>
        <fullName evidence="3">Multidrug export protein MepA</fullName>
    </recommendedName>
</protein>
<dbReference type="CDD" id="cd13143">
    <property type="entry name" value="MATE_MepA_like"/>
    <property type="match status" value="1"/>
</dbReference>
<feature type="transmembrane region" description="Helical" evidence="10">
    <location>
        <begin position="52"/>
        <end position="78"/>
    </location>
</feature>
<accession>A0A7X3SKV6</accession>
<keyword evidence="5" id="KW-1003">Cell membrane</keyword>
<evidence type="ECO:0000256" key="4">
    <source>
        <dbReference type="ARBA" id="ARBA00022448"/>
    </source>
</evidence>
<feature type="transmembrane region" description="Helical" evidence="10">
    <location>
        <begin position="164"/>
        <end position="183"/>
    </location>
</feature>
<keyword evidence="4" id="KW-0813">Transport</keyword>
<feature type="transmembrane region" description="Helical" evidence="10">
    <location>
        <begin position="12"/>
        <end position="32"/>
    </location>
</feature>
<dbReference type="InterPro" id="IPR048279">
    <property type="entry name" value="MdtK-like"/>
</dbReference>
<evidence type="ECO:0000256" key="6">
    <source>
        <dbReference type="ARBA" id="ARBA00022692"/>
    </source>
</evidence>
<feature type="transmembrane region" description="Helical" evidence="10">
    <location>
        <begin position="412"/>
        <end position="432"/>
    </location>
</feature>
<dbReference type="PIRSF" id="PIRSF006603">
    <property type="entry name" value="DinF"/>
    <property type="match status" value="1"/>
</dbReference>
<dbReference type="EMBL" id="WUQX01000001">
    <property type="protein sequence ID" value="MXP77892.1"/>
    <property type="molecule type" value="Genomic_DNA"/>
</dbReference>
<dbReference type="GO" id="GO:0005886">
    <property type="term" value="C:plasma membrane"/>
    <property type="evidence" value="ECO:0007669"/>
    <property type="project" value="UniProtKB-SubCell"/>
</dbReference>
<feature type="transmembrane region" description="Helical" evidence="10">
    <location>
        <begin position="352"/>
        <end position="377"/>
    </location>
</feature>
<comment type="caution">
    <text evidence="11">The sequence shown here is derived from an EMBL/GenBank/DDBJ whole genome shotgun (WGS) entry which is preliminary data.</text>
</comment>
<evidence type="ECO:0000256" key="7">
    <source>
        <dbReference type="ARBA" id="ARBA00022989"/>
    </source>
</evidence>
<evidence type="ECO:0000256" key="1">
    <source>
        <dbReference type="ARBA" id="ARBA00004651"/>
    </source>
</evidence>
<dbReference type="InterPro" id="IPR045070">
    <property type="entry name" value="MATE_MepA-like"/>
</dbReference>
<evidence type="ECO:0000256" key="2">
    <source>
        <dbReference type="ARBA" id="ARBA00008417"/>
    </source>
</evidence>
<evidence type="ECO:0000313" key="12">
    <source>
        <dbReference type="Proteomes" id="UP000460412"/>
    </source>
</evidence>
<feature type="transmembrane region" description="Helical" evidence="10">
    <location>
        <begin position="265"/>
        <end position="287"/>
    </location>
</feature>
<gene>
    <name evidence="11" type="ORF">GN277_21820</name>
</gene>
<dbReference type="RefSeq" id="WP_159753663.1">
    <property type="nucleotide sequence ID" value="NZ_WUQX01000001.1"/>
</dbReference>
<organism evidence="11 12">
    <name type="scientific">Sporofaciens musculi</name>
    <dbReference type="NCBI Taxonomy" id="2681861"/>
    <lineage>
        <taxon>Bacteria</taxon>
        <taxon>Bacillati</taxon>
        <taxon>Bacillota</taxon>
        <taxon>Clostridia</taxon>
        <taxon>Lachnospirales</taxon>
        <taxon>Lachnospiraceae</taxon>
        <taxon>Sporofaciens</taxon>
    </lineage>
</organism>
<sequence length="444" mass="49197">MKLEGKSLKHDFFRFIIPSLIAQWVYALYTMIDGLFVARGVSELALSGVNIAMPFVTLLFSVALMFAVGSSTVIAILLGEKQEQKAKEVFTQNIITIILVSILVTAAVLWKSEEIAAFLGATELTSGYVKTYITTIACFSVFFICSYSLEVLIKTDGYPMKATVIVTAGAVLNCILDYIFVILLHKGVWGAAFATGLSQLIVVLLYLTHFCSKKTHMKLTRFSPSLSLAWRTVKIGLSSGITEFSAGIVIFLFNHAILAYLNEEYIVSYTIVTYVSTIIVMSMAGIAQGIQPLVSYYYGRRLPEKYHLLLKYALCFGVVFSIASFVISRLIASPLVSLFISPELSELRRESVRVFYTFSYSFLLCGVNIIIGGFFTAIEYPKSAMAICLGRGFLFVALSLKILTSFFGGNGIWWASAVAEGLCLLLTLMLFLHYKRRCLLQMPT</sequence>
<keyword evidence="7 10" id="KW-1133">Transmembrane helix</keyword>
<comment type="subcellular location">
    <subcellularLocation>
        <location evidence="1">Cell membrane</location>
        <topology evidence="1">Multi-pass membrane protein</topology>
    </subcellularLocation>
</comment>
<evidence type="ECO:0000256" key="3">
    <source>
        <dbReference type="ARBA" id="ARBA00022106"/>
    </source>
</evidence>
<dbReference type="InterPro" id="IPR051327">
    <property type="entry name" value="MATE_MepA_subfamily"/>
</dbReference>
<evidence type="ECO:0000256" key="10">
    <source>
        <dbReference type="SAM" id="Phobius"/>
    </source>
</evidence>
<dbReference type="Proteomes" id="UP000460412">
    <property type="component" value="Unassembled WGS sequence"/>
</dbReference>
<dbReference type="AlphaFoldDB" id="A0A7X3SKV6"/>
<keyword evidence="8 10" id="KW-0472">Membrane</keyword>
<dbReference type="GO" id="GO:0046677">
    <property type="term" value="P:response to antibiotic"/>
    <property type="evidence" value="ECO:0007669"/>
    <property type="project" value="UniProtKB-KW"/>
</dbReference>
<dbReference type="GO" id="GO:0042910">
    <property type="term" value="F:xenobiotic transmembrane transporter activity"/>
    <property type="evidence" value="ECO:0007669"/>
    <property type="project" value="InterPro"/>
</dbReference>
<evidence type="ECO:0000313" key="11">
    <source>
        <dbReference type="EMBL" id="MXP77892.1"/>
    </source>
</evidence>
<evidence type="ECO:0000256" key="9">
    <source>
        <dbReference type="ARBA" id="ARBA00023251"/>
    </source>
</evidence>
<dbReference type="Pfam" id="PF01554">
    <property type="entry name" value="MatE"/>
    <property type="match status" value="2"/>
</dbReference>
<keyword evidence="12" id="KW-1185">Reference proteome</keyword>
<feature type="transmembrane region" description="Helical" evidence="10">
    <location>
        <begin position="308"/>
        <end position="332"/>
    </location>
</feature>
<feature type="transmembrane region" description="Helical" evidence="10">
    <location>
        <begin position="90"/>
        <end position="111"/>
    </location>
</feature>
<keyword evidence="9" id="KW-0046">Antibiotic resistance</keyword>
<dbReference type="PANTHER" id="PTHR43823:SF3">
    <property type="entry name" value="MULTIDRUG EXPORT PROTEIN MEPA"/>
    <property type="match status" value="1"/>
</dbReference>
<dbReference type="GO" id="GO:0015297">
    <property type="term" value="F:antiporter activity"/>
    <property type="evidence" value="ECO:0007669"/>
    <property type="project" value="InterPro"/>
</dbReference>
<keyword evidence="6 10" id="KW-0812">Transmembrane</keyword>
<reference evidence="11 12" key="1">
    <citation type="submission" date="2019-12" db="EMBL/GenBank/DDBJ databases">
        <title>Sporaefaciens musculi gen. nov., sp. nov., a novel bacterium isolated from the caecum of an obese mouse.</title>
        <authorList>
            <person name="Rasmussen T.S."/>
            <person name="Streidl T."/>
            <person name="Hitch T.C.A."/>
            <person name="Wortmann E."/>
            <person name="Deptula P."/>
            <person name="Hansen M."/>
            <person name="Nielsen D.S."/>
            <person name="Clavel T."/>
            <person name="Vogensen F.K."/>
        </authorList>
    </citation>
    <scope>NUCLEOTIDE SEQUENCE [LARGE SCALE GENOMIC DNA]</scope>
    <source>
        <strain evidence="11 12">WCA-9-b2</strain>
    </source>
</reference>
<dbReference type="InterPro" id="IPR002528">
    <property type="entry name" value="MATE_fam"/>
</dbReference>
<evidence type="ECO:0000256" key="8">
    <source>
        <dbReference type="ARBA" id="ARBA00023136"/>
    </source>
</evidence>